<name>A0A0F9SIF4_9ZZZZ</name>
<dbReference type="InterPro" id="IPR007401">
    <property type="entry name" value="DUF454"/>
</dbReference>
<dbReference type="Pfam" id="PF04304">
    <property type="entry name" value="DUF454"/>
    <property type="match status" value="1"/>
</dbReference>
<dbReference type="PIRSF" id="PIRSF016789">
    <property type="entry name" value="DUF454"/>
    <property type="match status" value="1"/>
</dbReference>
<gene>
    <name evidence="2" type="ORF">LCGC14_0467910</name>
</gene>
<dbReference type="EMBL" id="LAZR01000490">
    <property type="protein sequence ID" value="KKN66799.1"/>
    <property type="molecule type" value="Genomic_DNA"/>
</dbReference>
<feature type="transmembrane region" description="Helical" evidence="1">
    <location>
        <begin position="73"/>
        <end position="90"/>
    </location>
</feature>
<keyword evidence="1" id="KW-1133">Transmembrane helix</keyword>
<sequence length="125" mass="14411">MIRTLFWRIIALFFVVVAFIGVIVPGLPTTEFLLLAVWASANGWPRLHNWLLKHPRFGPLIEQWQTHRIIPRRAKWIAFISMFISTVFLVSSAAPLLVKCTAPLIMAIVLIWLIRRPETPQTPLM</sequence>
<dbReference type="AlphaFoldDB" id="A0A0F9SIF4"/>
<evidence type="ECO:0000313" key="2">
    <source>
        <dbReference type="EMBL" id="KKN66799.1"/>
    </source>
</evidence>
<evidence type="ECO:0008006" key="3">
    <source>
        <dbReference type="Google" id="ProtNLM"/>
    </source>
</evidence>
<organism evidence="2">
    <name type="scientific">marine sediment metagenome</name>
    <dbReference type="NCBI Taxonomy" id="412755"/>
    <lineage>
        <taxon>unclassified sequences</taxon>
        <taxon>metagenomes</taxon>
        <taxon>ecological metagenomes</taxon>
    </lineage>
</organism>
<comment type="caution">
    <text evidence="2">The sequence shown here is derived from an EMBL/GenBank/DDBJ whole genome shotgun (WGS) entry which is preliminary data.</text>
</comment>
<keyword evidence="1" id="KW-0812">Transmembrane</keyword>
<reference evidence="2" key="1">
    <citation type="journal article" date="2015" name="Nature">
        <title>Complex archaea that bridge the gap between prokaryotes and eukaryotes.</title>
        <authorList>
            <person name="Spang A."/>
            <person name="Saw J.H."/>
            <person name="Jorgensen S.L."/>
            <person name="Zaremba-Niedzwiedzka K."/>
            <person name="Martijn J."/>
            <person name="Lind A.E."/>
            <person name="van Eijk R."/>
            <person name="Schleper C."/>
            <person name="Guy L."/>
            <person name="Ettema T.J."/>
        </authorList>
    </citation>
    <scope>NUCLEOTIDE SEQUENCE</scope>
</reference>
<protein>
    <recommendedName>
        <fullName evidence="3">Inner membrane protein</fullName>
    </recommendedName>
</protein>
<keyword evidence="1" id="KW-0472">Membrane</keyword>
<accession>A0A0F9SIF4</accession>
<dbReference type="GO" id="GO:0005886">
    <property type="term" value="C:plasma membrane"/>
    <property type="evidence" value="ECO:0007669"/>
    <property type="project" value="TreeGrafter"/>
</dbReference>
<dbReference type="PANTHER" id="PTHR35813">
    <property type="entry name" value="INNER MEMBRANE PROTEIN YBAN"/>
    <property type="match status" value="1"/>
</dbReference>
<proteinExistence type="predicted"/>
<dbReference type="PANTHER" id="PTHR35813:SF1">
    <property type="entry name" value="INNER MEMBRANE PROTEIN YBAN"/>
    <property type="match status" value="1"/>
</dbReference>
<feature type="transmembrane region" description="Helical" evidence="1">
    <location>
        <begin position="5"/>
        <end position="26"/>
    </location>
</feature>
<evidence type="ECO:0000256" key="1">
    <source>
        <dbReference type="SAM" id="Phobius"/>
    </source>
</evidence>